<dbReference type="InterPro" id="IPR004312">
    <property type="entry name" value="ATHILA_Orf1_C"/>
</dbReference>
<dbReference type="Proteomes" id="UP000489600">
    <property type="component" value="Unassembled WGS sequence"/>
</dbReference>
<dbReference type="EMBL" id="CABITT030000006">
    <property type="protein sequence ID" value="VVB08393.1"/>
    <property type="molecule type" value="Genomic_DNA"/>
</dbReference>
<proteinExistence type="predicted"/>
<name>A0A565C417_9BRAS</name>
<gene>
    <name evidence="2" type="ORF">ANE_LOCUS18837</name>
</gene>
<dbReference type="Pfam" id="PF03078">
    <property type="entry name" value="ATHILA"/>
    <property type="match status" value="1"/>
</dbReference>
<reference evidence="2" key="1">
    <citation type="submission" date="2019-07" db="EMBL/GenBank/DDBJ databases">
        <authorList>
            <person name="Dittberner H."/>
        </authorList>
    </citation>
    <scope>NUCLEOTIDE SEQUENCE [LARGE SCALE GENOMIC DNA]</scope>
</reference>
<keyword evidence="3" id="KW-1185">Reference proteome</keyword>
<dbReference type="AlphaFoldDB" id="A0A565C417"/>
<evidence type="ECO:0000313" key="2">
    <source>
        <dbReference type="EMBL" id="VVB08393.1"/>
    </source>
</evidence>
<feature type="domain" description="Arabidopsis retrotransposon Orf1 C-terminal" evidence="1">
    <location>
        <begin position="80"/>
        <end position="268"/>
    </location>
</feature>
<sequence length="285" mass="33130">MGLPTRLSETPMVPTKFACRKVLFEMGIRDSLDNFAEQLNFKSLSSMEQSHYSLSYAKFLVIYGIIGDTYRTSPYWDDADFVWRNIDNDDIYHLSLCRISKVRNPTVRYALRLLSNTMFARPQSCRAKEPDLRMVYGATQRWLNNRYGKPLNRPWMRPEVASWLLNQIFKAKHDAVATPDNQICIGGLLTPIFAACGIDLNLHRHFQHIPKMDFDYLVATHTLAGRLYPNKLVYRYMEDEDTPLLCFLPQLKYSTADCVRNMQFSLPRDQVIIAPPPQTFVPQYN</sequence>
<organism evidence="2 3">
    <name type="scientific">Arabis nemorensis</name>
    <dbReference type="NCBI Taxonomy" id="586526"/>
    <lineage>
        <taxon>Eukaryota</taxon>
        <taxon>Viridiplantae</taxon>
        <taxon>Streptophyta</taxon>
        <taxon>Embryophyta</taxon>
        <taxon>Tracheophyta</taxon>
        <taxon>Spermatophyta</taxon>
        <taxon>Magnoliopsida</taxon>
        <taxon>eudicotyledons</taxon>
        <taxon>Gunneridae</taxon>
        <taxon>Pentapetalae</taxon>
        <taxon>rosids</taxon>
        <taxon>malvids</taxon>
        <taxon>Brassicales</taxon>
        <taxon>Brassicaceae</taxon>
        <taxon>Arabideae</taxon>
        <taxon>Arabis</taxon>
    </lineage>
</organism>
<protein>
    <recommendedName>
        <fullName evidence="1">Arabidopsis retrotransposon Orf1 C-terminal domain-containing protein</fullName>
    </recommendedName>
</protein>
<accession>A0A565C417</accession>
<evidence type="ECO:0000259" key="1">
    <source>
        <dbReference type="Pfam" id="PF03078"/>
    </source>
</evidence>
<evidence type="ECO:0000313" key="3">
    <source>
        <dbReference type="Proteomes" id="UP000489600"/>
    </source>
</evidence>
<comment type="caution">
    <text evidence="2">The sequence shown here is derived from an EMBL/GenBank/DDBJ whole genome shotgun (WGS) entry which is preliminary data.</text>
</comment>